<reference evidence="1" key="1">
    <citation type="submission" date="2020-09" db="EMBL/GenBank/DDBJ databases">
        <title>Pelagicoccus enzymogenes sp. nov. with an EPS production, isolated from marine sediment.</title>
        <authorList>
            <person name="Feng X."/>
        </authorList>
    </citation>
    <scope>NUCLEOTIDE SEQUENCE</scope>
    <source>
        <strain evidence="1">NFK12</strain>
    </source>
</reference>
<organism evidence="1 2">
    <name type="scientific">Pelagicoccus enzymogenes</name>
    <dbReference type="NCBI Taxonomy" id="2773457"/>
    <lineage>
        <taxon>Bacteria</taxon>
        <taxon>Pseudomonadati</taxon>
        <taxon>Verrucomicrobiota</taxon>
        <taxon>Opitutia</taxon>
        <taxon>Puniceicoccales</taxon>
        <taxon>Pelagicoccaceae</taxon>
        <taxon>Pelagicoccus</taxon>
    </lineage>
</organism>
<comment type="caution">
    <text evidence="1">The sequence shown here is derived from an EMBL/GenBank/DDBJ whole genome shotgun (WGS) entry which is preliminary data.</text>
</comment>
<gene>
    <name evidence="1" type="ORF">IEN85_03740</name>
</gene>
<protein>
    <submittedName>
        <fullName evidence="1">Uncharacterized protein</fullName>
    </submittedName>
</protein>
<dbReference type="AlphaFoldDB" id="A0A927IGA4"/>
<evidence type="ECO:0000313" key="1">
    <source>
        <dbReference type="EMBL" id="MBD5778589.1"/>
    </source>
</evidence>
<proteinExistence type="predicted"/>
<sequence length="159" mass="17507">MTILATDAIGYTGETPLKENVSVDESTGGHNTNPLWTSQVSSDDFKQALEDSLASAQLLHPQKSGKYRLSLELQKLKQPFVGINMTVTASVNYKLTHSETNQVLFEETIETPFTATVSDAFIGVERLKIANEGAVRENIKMLIGKLYELEVSESQVTVE</sequence>
<dbReference type="EMBL" id="JACYFG010000006">
    <property type="protein sequence ID" value="MBD5778589.1"/>
    <property type="molecule type" value="Genomic_DNA"/>
</dbReference>
<name>A0A927IGA4_9BACT</name>
<keyword evidence="2" id="KW-1185">Reference proteome</keyword>
<evidence type="ECO:0000313" key="2">
    <source>
        <dbReference type="Proteomes" id="UP000622317"/>
    </source>
</evidence>
<dbReference type="Proteomes" id="UP000622317">
    <property type="component" value="Unassembled WGS sequence"/>
</dbReference>
<accession>A0A927IGA4</accession>